<name>A0A0Q0WXA4_9FLAO</name>
<protein>
    <submittedName>
        <fullName evidence="2">FAD dependent oxidoreductase</fullName>
    </submittedName>
</protein>
<dbReference type="SUPFAM" id="SSF51905">
    <property type="entry name" value="FAD/NAD(P)-binding domain"/>
    <property type="match status" value="1"/>
</dbReference>
<dbReference type="GO" id="GO:0005737">
    <property type="term" value="C:cytoplasm"/>
    <property type="evidence" value="ECO:0007669"/>
    <property type="project" value="TreeGrafter"/>
</dbReference>
<dbReference type="PANTHER" id="PTHR13847:SF281">
    <property type="entry name" value="FAD DEPENDENT OXIDOREDUCTASE DOMAIN-CONTAINING PROTEIN"/>
    <property type="match status" value="1"/>
</dbReference>
<dbReference type="InterPro" id="IPR036188">
    <property type="entry name" value="FAD/NAD-bd_sf"/>
</dbReference>
<dbReference type="OrthoDB" id="1491488at2"/>
<dbReference type="EMBL" id="JRLF01000009">
    <property type="protein sequence ID" value="KQB40917.1"/>
    <property type="molecule type" value="Genomic_DNA"/>
</dbReference>
<dbReference type="PANTHER" id="PTHR13847">
    <property type="entry name" value="SARCOSINE DEHYDROGENASE-RELATED"/>
    <property type="match status" value="1"/>
</dbReference>
<dbReference type="InterPro" id="IPR006076">
    <property type="entry name" value="FAD-dep_OxRdtase"/>
</dbReference>
<comment type="caution">
    <text evidence="2">The sequence shown here is derived from an EMBL/GenBank/DDBJ whole genome shotgun (WGS) entry which is preliminary data.</text>
</comment>
<dbReference type="PATRIC" id="fig|362413.3.peg.4213"/>
<feature type="domain" description="FAD dependent oxidoreductase" evidence="1">
    <location>
        <begin position="16"/>
        <end position="369"/>
    </location>
</feature>
<dbReference type="STRING" id="362413.RC62_4291"/>
<evidence type="ECO:0000313" key="3">
    <source>
        <dbReference type="Proteomes" id="UP000050443"/>
    </source>
</evidence>
<dbReference type="Gene3D" id="3.50.50.60">
    <property type="entry name" value="FAD/NAD(P)-binding domain"/>
    <property type="match status" value="1"/>
</dbReference>
<proteinExistence type="predicted"/>
<evidence type="ECO:0000259" key="1">
    <source>
        <dbReference type="Pfam" id="PF01266"/>
    </source>
</evidence>
<dbReference type="Pfam" id="PF01266">
    <property type="entry name" value="DAO"/>
    <property type="match status" value="1"/>
</dbReference>
<dbReference type="Proteomes" id="UP000050443">
    <property type="component" value="Unassembled WGS sequence"/>
</dbReference>
<dbReference type="RefSeq" id="WP_055093837.1">
    <property type="nucleotide sequence ID" value="NZ_JRLF01000009.1"/>
</dbReference>
<evidence type="ECO:0000313" key="2">
    <source>
        <dbReference type="EMBL" id="KQB40917.1"/>
    </source>
</evidence>
<dbReference type="Gene3D" id="3.30.9.10">
    <property type="entry name" value="D-Amino Acid Oxidase, subunit A, domain 2"/>
    <property type="match status" value="1"/>
</dbReference>
<sequence>MELSYWELKNWFTNVDYTIVGSGIVGLHAALRLRERFPVAKILVLEKGMLPQGASTKNAGFACFGSLSEILEDLKTHSEEDVVTLIDKRWKGLQLLRKRLGDAAIDFKPHGGYELFLKEDETGFNDCISRLPFVNEVLKPLFKADVFSKEVDRFGFDNIQEYLIFNPFEAQIDTGNMMQELMRQAVSENILILNQQTVTSYADLGNQVEIVLNDFSFKSNKILFATNGFANAITKGAVQPARAQVLITEPIKNLDIRGTFHLDRGYYYFRNIGDRILLGGGRNLDFEAETTTEFGQTKIVQNKLEDLLKNVILPNQEFQIAHRWSGIMGIGNSKSPVVAQLSENVFCGVRLGGMGVAIGSLIGTELADLI</sequence>
<organism evidence="2 3">
    <name type="scientific">Flavobacterium aquidurense</name>
    <dbReference type="NCBI Taxonomy" id="362413"/>
    <lineage>
        <taxon>Bacteria</taxon>
        <taxon>Pseudomonadati</taxon>
        <taxon>Bacteroidota</taxon>
        <taxon>Flavobacteriia</taxon>
        <taxon>Flavobacteriales</taxon>
        <taxon>Flavobacteriaceae</taxon>
        <taxon>Flavobacterium</taxon>
    </lineage>
</organism>
<gene>
    <name evidence="2" type="ORF">RC62_4291</name>
</gene>
<dbReference type="AlphaFoldDB" id="A0A0Q0WXA4"/>
<reference evidence="2 3" key="1">
    <citation type="submission" date="2014-09" db="EMBL/GenBank/DDBJ databases">
        <title>Genome sequence of Flavobacterium aquidurense RC62.</title>
        <authorList>
            <person name="Kim J.F."/>
            <person name="Kwak M.-J."/>
        </authorList>
    </citation>
    <scope>NUCLEOTIDE SEQUENCE [LARGE SCALE GENOMIC DNA]</scope>
    <source>
        <strain evidence="2 3">RC62</strain>
    </source>
</reference>
<accession>A0A0Q0WXA4</accession>